<dbReference type="GeneID" id="42001509"/>
<keyword evidence="1" id="KW-0472">Membrane</keyword>
<keyword evidence="1" id="KW-0812">Transmembrane</keyword>
<comment type="caution">
    <text evidence="2">The sequence shown here is derived from an EMBL/GenBank/DDBJ whole genome shotgun (WGS) entry which is preliminary data.</text>
</comment>
<dbReference type="PANTHER" id="PTHR28062">
    <property type="entry name" value="K+-H+ EXCHANGE-LIKE PROTEIN"/>
    <property type="match status" value="1"/>
</dbReference>
<dbReference type="GO" id="GO:1902600">
    <property type="term" value="P:proton transmembrane transport"/>
    <property type="evidence" value="ECO:0007669"/>
    <property type="project" value="TreeGrafter"/>
</dbReference>
<dbReference type="RefSeq" id="XP_031027993.1">
    <property type="nucleotide sequence ID" value="XM_031166212.1"/>
</dbReference>
<reference evidence="2 3" key="1">
    <citation type="journal article" date="2019" name="Sci. Rep.">
        <title>Comparative genomics of chytrid fungi reveal insights into the obligate biotrophic and pathogenic lifestyle of Synchytrium endobioticum.</title>
        <authorList>
            <person name="van de Vossenberg B.T.L.H."/>
            <person name="Warris S."/>
            <person name="Nguyen H.D.T."/>
            <person name="van Gent-Pelzer M.P.E."/>
            <person name="Joly D.L."/>
            <person name="van de Geest H.C."/>
            <person name="Bonants P.J.M."/>
            <person name="Smith D.S."/>
            <person name="Levesque C.A."/>
            <person name="van der Lee T.A.J."/>
        </authorList>
    </citation>
    <scope>NUCLEOTIDE SEQUENCE [LARGE SCALE GENOMIC DNA]</scope>
    <source>
        <strain evidence="2 3">JEL517</strain>
    </source>
</reference>
<evidence type="ECO:0000313" key="3">
    <source>
        <dbReference type="Proteomes" id="UP000319731"/>
    </source>
</evidence>
<keyword evidence="3" id="KW-1185">Reference proteome</keyword>
<dbReference type="Pfam" id="PF10173">
    <property type="entry name" value="Mit_KHE1"/>
    <property type="match status" value="1"/>
</dbReference>
<keyword evidence="1" id="KW-1133">Transmembrane helix</keyword>
<accession>A0A507CGE2</accession>
<protein>
    <submittedName>
        <fullName evidence="2">Uncharacterized protein</fullName>
    </submittedName>
</protein>
<dbReference type="GO" id="GO:0006813">
    <property type="term" value="P:potassium ion transport"/>
    <property type="evidence" value="ECO:0007669"/>
    <property type="project" value="TreeGrafter"/>
</dbReference>
<evidence type="ECO:0000313" key="2">
    <source>
        <dbReference type="EMBL" id="TPX38279.1"/>
    </source>
</evidence>
<dbReference type="AlphaFoldDB" id="A0A507CGE2"/>
<dbReference type="Proteomes" id="UP000319731">
    <property type="component" value="Unassembled WGS sequence"/>
</dbReference>
<dbReference type="GO" id="GO:0005743">
    <property type="term" value="C:mitochondrial inner membrane"/>
    <property type="evidence" value="ECO:0007669"/>
    <property type="project" value="TreeGrafter"/>
</dbReference>
<dbReference type="OrthoDB" id="5562676at2759"/>
<name>A0A507CGE2_9FUNG</name>
<dbReference type="InterPro" id="IPR018786">
    <property type="entry name" value="Mit_KHE1"/>
</dbReference>
<sequence length="250" mass="28808">MSQRTLRVVVLPTLNQKTVFHARFLQPANPFERGAIVAAYVLRKWRYSLSDTLAYYWHSFGATSEPKTLSSAIYRAGNYMTTRRSADEYFLKMIPMATERIQFMYPTSSNLALVKKNLNLWLQNSDRHTTTLFLWTLIFPVDFYVSKFFVVGANLLFIYNCFRVVSSFRAVMGARQLKKLVEENGVEFVASDELQKSIEESANESGVQVVKDGDIDDAVVDGVEKRLKCVELGRTYRRTRFQYFVHGGKD</sequence>
<organism evidence="2 3">
    <name type="scientific">Synchytrium microbalum</name>
    <dbReference type="NCBI Taxonomy" id="1806994"/>
    <lineage>
        <taxon>Eukaryota</taxon>
        <taxon>Fungi</taxon>
        <taxon>Fungi incertae sedis</taxon>
        <taxon>Chytridiomycota</taxon>
        <taxon>Chytridiomycota incertae sedis</taxon>
        <taxon>Chytridiomycetes</taxon>
        <taxon>Synchytriales</taxon>
        <taxon>Synchytriaceae</taxon>
        <taxon>Synchytrium</taxon>
    </lineage>
</organism>
<dbReference type="STRING" id="1806994.A0A507CGE2"/>
<evidence type="ECO:0000256" key="1">
    <source>
        <dbReference type="SAM" id="Phobius"/>
    </source>
</evidence>
<dbReference type="EMBL" id="QEAO01000001">
    <property type="protein sequence ID" value="TPX38279.1"/>
    <property type="molecule type" value="Genomic_DNA"/>
</dbReference>
<dbReference type="PANTHER" id="PTHR28062:SF1">
    <property type="entry name" value="TRANSMEMBRANE PROTEIN"/>
    <property type="match status" value="1"/>
</dbReference>
<feature type="transmembrane region" description="Helical" evidence="1">
    <location>
        <begin position="132"/>
        <end position="159"/>
    </location>
</feature>
<gene>
    <name evidence="2" type="ORF">SmJEL517_g00282</name>
</gene>
<proteinExistence type="predicted"/>